<dbReference type="EMBL" id="BDSA01000001">
    <property type="protein sequence ID" value="GBE59076.1"/>
    <property type="molecule type" value="Genomic_DNA"/>
</dbReference>
<dbReference type="PROSITE" id="PS51294">
    <property type="entry name" value="HTH_MYB"/>
    <property type="match status" value="1"/>
</dbReference>
<proteinExistence type="predicted"/>
<organism evidence="4 5">
    <name type="scientific">Babesia ovata</name>
    <dbReference type="NCBI Taxonomy" id="189622"/>
    <lineage>
        <taxon>Eukaryota</taxon>
        <taxon>Sar</taxon>
        <taxon>Alveolata</taxon>
        <taxon>Apicomplexa</taxon>
        <taxon>Aconoidasida</taxon>
        <taxon>Piroplasmida</taxon>
        <taxon>Babesiidae</taxon>
        <taxon>Babesia</taxon>
    </lineage>
</organism>
<feature type="compositionally biased region" description="Low complexity" evidence="1">
    <location>
        <begin position="869"/>
        <end position="895"/>
    </location>
</feature>
<evidence type="ECO:0000313" key="5">
    <source>
        <dbReference type="Proteomes" id="UP000236319"/>
    </source>
</evidence>
<dbReference type="InterPro" id="IPR009057">
    <property type="entry name" value="Homeodomain-like_sf"/>
</dbReference>
<dbReference type="GeneID" id="39872846"/>
<dbReference type="Gene3D" id="1.10.10.60">
    <property type="entry name" value="Homeodomain-like"/>
    <property type="match status" value="1"/>
</dbReference>
<evidence type="ECO:0000256" key="1">
    <source>
        <dbReference type="SAM" id="MobiDB-lite"/>
    </source>
</evidence>
<feature type="compositionally biased region" description="Polar residues" evidence="1">
    <location>
        <begin position="395"/>
        <end position="412"/>
    </location>
</feature>
<feature type="compositionally biased region" description="Polar residues" evidence="1">
    <location>
        <begin position="693"/>
        <end position="702"/>
    </location>
</feature>
<feature type="compositionally biased region" description="Basic and acidic residues" evidence="1">
    <location>
        <begin position="550"/>
        <end position="564"/>
    </location>
</feature>
<dbReference type="CDD" id="cd11660">
    <property type="entry name" value="SANT_TRF"/>
    <property type="match status" value="1"/>
</dbReference>
<dbReference type="PROSITE" id="PS50090">
    <property type="entry name" value="MYB_LIKE"/>
    <property type="match status" value="1"/>
</dbReference>
<feature type="compositionally biased region" description="Low complexity" evidence="1">
    <location>
        <begin position="731"/>
        <end position="746"/>
    </location>
</feature>
<feature type="domain" description="HTH myb-type" evidence="3">
    <location>
        <begin position="924"/>
        <end position="981"/>
    </location>
</feature>
<feature type="domain" description="Myb-like" evidence="2">
    <location>
        <begin position="924"/>
        <end position="977"/>
    </location>
</feature>
<keyword evidence="5" id="KW-1185">Reference proteome</keyword>
<name>A0A2H6K7V4_9APIC</name>
<feature type="compositionally biased region" description="Polar residues" evidence="1">
    <location>
        <begin position="844"/>
        <end position="853"/>
    </location>
</feature>
<reference evidence="4 5" key="1">
    <citation type="journal article" date="2017" name="BMC Genomics">
        <title>Whole-genome assembly of Babesia ovata and comparative genomics between closely related pathogens.</title>
        <authorList>
            <person name="Yamagishi J."/>
            <person name="Asada M."/>
            <person name="Hakimi H."/>
            <person name="Tanaka T.Q."/>
            <person name="Sugimoto C."/>
            <person name="Kawazu S."/>
        </authorList>
    </citation>
    <scope>NUCLEOTIDE SEQUENCE [LARGE SCALE GENOMIC DNA]</scope>
    <source>
        <strain evidence="4 5">Miyake</strain>
    </source>
</reference>
<accession>A0A2H6K7V4</accession>
<dbReference type="SUPFAM" id="SSF46689">
    <property type="entry name" value="Homeodomain-like"/>
    <property type="match status" value="1"/>
</dbReference>
<gene>
    <name evidence="4" type="ORF">BOVATA_005690</name>
</gene>
<dbReference type="SMART" id="SM00717">
    <property type="entry name" value="SANT"/>
    <property type="match status" value="1"/>
</dbReference>
<feature type="compositionally biased region" description="Low complexity" evidence="1">
    <location>
        <begin position="755"/>
        <end position="771"/>
    </location>
</feature>
<feature type="region of interest" description="Disordered" evidence="1">
    <location>
        <begin position="1"/>
        <end position="26"/>
    </location>
</feature>
<feature type="region of interest" description="Disordered" evidence="1">
    <location>
        <begin position="689"/>
        <end position="899"/>
    </location>
</feature>
<comment type="caution">
    <text evidence="4">The sequence shown here is derived from an EMBL/GenBank/DDBJ whole genome shotgun (WGS) entry which is preliminary data.</text>
</comment>
<sequence>MLDTNGQTGNFSQGSKQKSLQQDPSTAKPELYVSSCKDNVSLELLKLDFLAYHLLVRQPWLVAATKQIPDDGSVSIPDKSEAVTPKRTRRKHVVLTRPDFRARAYIRRYVGKNPAFSLHALGCKGQPVGGTSCLRRCHTHSFLDAYVKSTMRSGGIDKSAYFGIYAFVERRLMRHFGGLVPGVNPTGTCVHVGDSAIEEDMTLKELATYVQDSENMLHVLSRKPGVYVRLLFIALLMLLRNLRRALRRHPPSAMLIEFTILCAEALQFTHEYAHRVCIALYTKLVHRLGPTPCAHTIQLAPPNFPDFIEPDLAASASPEPRVGRSCMYSPYSHHCCSTIRDSTVSRRDEEFKRNRNLLITYREQCTSYKKALIIRGQLAWKGYRDELDCEIANNPIQQQRSDANSGDPQSSARTHDTALPEDSPSCSIFSEFVNVADKLLFQWSIGLCRYASEANRIIQNPLLMEYRSLGFGLPSEGPVKLYKEVHGPNLTMHRFKRLAAIIRGRMPQKSETEECRKEPPKKQAKATPAKIPASNKTSEEVDPALPAKSAAEKAAESEVTRDVSDSSSAGSCSVDLTLHDVVCPADASRLSMFFSPLWRTEQEDGCKSCDPSLVFRRPVSCGMRQSAARAEADNKEDKDAPPTAHTSAEMPSVPRLTSAMDDDWSCFLVNKAVDRTETDFCNVDVAAAEQEQPMASASSSPQKENRRDEPEAESHKSAPTTIEQAEETVVPTETAAPEEISAPEAANLAAKTLPAEEITPAAEISPPAEIAKSGETAAPTEIINPAKTSPVETITTPEEASQPEETTASEGVSQPEETTASEGMSQPEETTASEGVSQHEETTVSEGVSQSDEIITPEEAAPDAETPLPAETSPPEEIATPEESSTPEEVSQPETNPVGITLRNRGLRIQVGSTSASPQLKSATPARRRGKWKRDEVLTLVDAINKHGAGRWAYFATTYFGGRRTGMQLKDKWCNLLRYRHVFQDTSARRTGVSLIPPWRLVDNFE</sequence>
<evidence type="ECO:0000313" key="4">
    <source>
        <dbReference type="EMBL" id="GBE59076.1"/>
    </source>
</evidence>
<evidence type="ECO:0000259" key="2">
    <source>
        <dbReference type="PROSITE" id="PS50090"/>
    </source>
</evidence>
<feature type="region of interest" description="Disordered" evidence="1">
    <location>
        <begin position="626"/>
        <end position="656"/>
    </location>
</feature>
<dbReference type="RefSeq" id="XP_028865319.1">
    <property type="nucleotide sequence ID" value="XM_029009486.1"/>
</dbReference>
<dbReference type="InterPro" id="IPR017930">
    <property type="entry name" value="Myb_dom"/>
</dbReference>
<feature type="compositionally biased region" description="Basic and acidic residues" evidence="1">
    <location>
        <begin position="630"/>
        <end position="640"/>
    </location>
</feature>
<feature type="region of interest" description="Disordered" evidence="1">
    <location>
        <begin position="395"/>
        <end position="422"/>
    </location>
</feature>
<dbReference type="VEuPathDB" id="PiroplasmaDB:BOVATA_005690"/>
<dbReference type="Pfam" id="PF00249">
    <property type="entry name" value="Myb_DNA-binding"/>
    <property type="match status" value="1"/>
</dbReference>
<dbReference type="OrthoDB" id="608866at2759"/>
<feature type="compositionally biased region" description="Polar residues" evidence="1">
    <location>
        <begin position="1"/>
        <end position="25"/>
    </location>
</feature>
<feature type="compositionally biased region" description="Basic and acidic residues" evidence="1">
    <location>
        <begin position="508"/>
        <end position="521"/>
    </location>
</feature>
<dbReference type="AlphaFoldDB" id="A0A2H6K7V4"/>
<dbReference type="InterPro" id="IPR001005">
    <property type="entry name" value="SANT/Myb"/>
</dbReference>
<evidence type="ECO:0000259" key="3">
    <source>
        <dbReference type="PROSITE" id="PS51294"/>
    </source>
</evidence>
<dbReference type="Proteomes" id="UP000236319">
    <property type="component" value="Unassembled WGS sequence"/>
</dbReference>
<protein>
    <submittedName>
        <fullName evidence="4">Rhs element Vgr family protein, putative</fullName>
    </submittedName>
</protein>
<feature type="region of interest" description="Disordered" evidence="1">
    <location>
        <begin position="506"/>
        <end position="571"/>
    </location>
</feature>
<feature type="compositionally biased region" description="Basic and acidic residues" evidence="1">
    <location>
        <begin position="703"/>
        <end position="716"/>
    </location>
</feature>
<feature type="compositionally biased region" description="Polar residues" evidence="1">
    <location>
        <begin position="786"/>
        <end position="836"/>
    </location>
</feature>